<protein>
    <submittedName>
        <fullName evidence="2">Uncharacterized protein</fullName>
    </submittedName>
</protein>
<dbReference type="OrthoDB" id="5390060at2759"/>
<feature type="compositionally biased region" description="Basic and acidic residues" evidence="1">
    <location>
        <begin position="24"/>
        <end position="39"/>
    </location>
</feature>
<dbReference type="AlphaFoldDB" id="A0A8H3J5B2"/>
<reference evidence="2" key="1">
    <citation type="submission" date="2021-03" db="EMBL/GenBank/DDBJ databases">
        <authorList>
            <person name="Tagirdzhanova G."/>
        </authorList>
    </citation>
    <scope>NUCLEOTIDE SEQUENCE</scope>
</reference>
<sequence length="610" mass="69496">MVSSSKVVPPRPKYESDGSGDDVSPPKEHRAAPPKENESTRPTITAIRIPADGSLPYLTTLHLVKATSRYHFNLQDSNMLHYSNADMREIDRHSSKFLDPIADDVQIDIHQLYDSRATLAEKATYTLQELENYHNLNAHSYGNGNGTFLDAPLAKKTDHPHLTFTHASLRLQPDVVDPFWRSGEAWNSRAFKRLYAFPREEADLEMMTGEYHMMYTYLVGKGLRPNIWAKNRISGDAFVLKMASGKNKEGDWYYENMPPEILHCSLGNQCLETLKSIRPTTWKIMVGERGNGRPGFISSGTGLRARLDRLKEAVAKIDLVYDLPEGVQTDVHEGIYKGRYQPNTRLLPDIRDRWTTGNWKDWEKRAVIDLEDSICSIQFWAKCSFRKFPILEMQEGIDFTWTPTPVPTRRKLDDFEDEVGNLSFLEYYGTQELERDFLAYVLPQDGTSPHPQRIQAVTLPCMMDMPLARPKGLASAPHQPDRSQTWLLLPRLSAPTSIKVLVLPEDGSPPRPEELLTVKEDIRTPNRPTNLSVSTPKSLDSEQAVFTDSHTIYNWADRTLQPNVSLLPDAREKHWHTEAWKQRAVLGTVKHHVFYTRSKSGFVPNPHVGG</sequence>
<feature type="region of interest" description="Disordered" evidence="1">
    <location>
        <begin position="1"/>
        <end position="43"/>
    </location>
</feature>
<comment type="caution">
    <text evidence="2">The sequence shown here is derived from an EMBL/GenBank/DDBJ whole genome shotgun (WGS) entry which is preliminary data.</text>
</comment>
<dbReference type="EMBL" id="CAJPDR010000632">
    <property type="protein sequence ID" value="CAF9941008.1"/>
    <property type="molecule type" value="Genomic_DNA"/>
</dbReference>
<proteinExistence type="predicted"/>
<dbReference type="Proteomes" id="UP000664203">
    <property type="component" value="Unassembled WGS sequence"/>
</dbReference>
<keyword evidence="3" id="KW-1185">Reference proteome</keyword>
<accession>A0A8H3J5B2</accession>
<organism evidence="2 3">
    <name type="scientific">Alectoria fallacina</name>
    <dbReference type="NCBI Taxonomy" id="1903189"/>
    <lineage>
        <taxon>Eukaryota</taxon>
        <taxon>Fungi</taxon>
        <taxon>Dikarya</taxon>
        <taxon>Ascomycota</taxon>
        <taxon>Pezizomycotina</taxon>
        <taxon>Lecanoromycetes</taxon>
        <taxon>OSLEUM clade</taxon>
        <taxon>Lecanoromycetidae</taxon>
        <taxon>Lecanorales</taxon>
        <taxon>Lecanorineae</taxon>
        <taxon>Parmeliaceae</taxon>
        <taxon>Alectoria</taxon>
    </lineage>
</organism>
<gene>
    <name evidence="2" type="ORF">ALECFALPRED_008962</name>
</gene>
<evidence type="ECO:0000313" key="2">
    <source>
        <dbReference type="EMBL" id="CAF9941008.1"/>
    </source>
</evidence>
<name>A0A8H3J5B2_9LECA</name>
<evidence type="ECO:0000256" key="1">
    <source>
        <dbReference type="SAM" id="MobiDB-lite"/>
    </source>
</evidence>
<evidence type="ECO:0000313" key="3">
    <source>
        <dbReference type="Proteomes" id="UP000664203"/>
    </source>
</evidence>